<gene>
    <name evidence="2" type="ORF">MOC_2145</name>
</gene>
<feature type="domain" description="DUF2293" evidence="1">
    <location>
        <begin position="17"/>
        <end position="96"/>
    </location>
</feature>
<dbReference type="eggNOG" id="COG5586">
    <property type="taxonomic scope" value="Bacteria"/>
</dbReference>
<sequence>MSVGSPPLNRRDAVAAALARLAPRLPDFEAEAALDRALASPGLRRAAPETAARLALITYARHVFTDYDDLLADGYDRDSARHFVLDDLNAALAAWGAAPVPEDEAGEPEADPR</sequence>
<evidence type="ECO:0000259" key="1">
    <source>
        <dbReference type="Pfam" id="PF10056"/>
    </source>
</evidence>
<dbReference type="HOGENOM" id="CLU_153705_0_0_5"/>
<dbReference type="EMBL" id="CP003811">
    <property type="protein sequence ID" value="AIQ89900.1"/>
    <property type="molecule type" value="Genomic_DNA"/>
</dbReference>
<dbReference type="Proteomes" id="UP000029492">
    <property type="component" value="Chromosome"/>
</dbReference>
<protein>
    <submittedName>
        <fullName evidence="2">Protein of unassigned function</fullName>
    </submittedName>
</protein>
<dbReference type="STRING" id="693986.MOC_2145"/>
<dbReference type="Pfam" id="PF10056">
    <property type="entry name" value="DUF2293"/>
    <property type="match status" value="1"/>
</dbReference>
<evidence type="ECO:0000313" key="2">
    <source>
        <dbReference type="EMBL" id="AIQ89900.1"/>
    </source>
</evidence>
<dbReference type="KEGG" id="mor:MOC_2145"/>
<accession>A0A089NTR9</accession>
<proteinExistence type="predicted"/>
<dbReference type="RefSeq" id="WP_043756906.1">
    <property type="nucleotide sequence ID" value="NZ_CP003811.1"/>
</dbReference>
<name>A0A089NTR9_9HYPH</name>
<dbReference type="AlphaFoldDB" id="A0A089NTR9"/>
<evidence type="ECO:0000313" key="3">
    <source>
        <dbReference type="Proteomes" id="UP000029492"/>
    </source>
</evidence>
<dbReference type="InterPro" id="IPR018744">
    <property type="entry name" value="DUF2293"/>
</dbReference>
<reference evidence="2 3" key="1">
    <citation type="journal article" date="2014" name="PLoS ONE">
        <title>Genome Information of Methylobacterium oryzae, a Plant-Probiotic Methylotroph in the Phyllosphere.</title>
        <authorList>
            <person name="Kwak M.J."/>
            <person name="Jeong H."/>
            <person name="Madhaiyan M."/>
            <person name="Lee Y."/>
            <person name="Sa T.M."/>
            <person name="Oh T.K."/>
            <person name="Kim J.F."/>
        </authorList>
    </citation>
    <scope>NUCLEOTIDE SEQUENCE [LARGE SCALE GENOMIC DNA]</scope>
    <source>
        <strain evidence="2 3">CBMB20</strain>
    </source>
</reference>
<organism evidence="2 3">
    <name type="scientific">Methylobacterium oryzae CBMB20</name>
    <dbReference type="NCBI Taxonomy" id="693986"/>
    <lineage>
        <taxon>Bacteria</taxon>
        <taxon>Pseudomonadati</taxon>
        <taxon>Pseudomonadota</taxon>
        <taxon>Alphaproteobacteria</taxon>
        <taxon>Hyphomicrobiales</taxon>
        <taxon>Methylobacteriaceae</taxon>
        <taxon>Methylobacterium</taxon>
    </lineage>
</organism>
<keyword evidence="3" id="KW-1185">Reference proteome</keyword>